<protein>
    <submittedName>
        <fullName evidence="1">Uncharacterized protein</fullName>
    </submittedName>
</protein>
<dbReference type="RefSeq" id="WP_090317079.1">
    <property type="nucleotide sequence ID" value="NZ_FNOE01000005.1"/>
</dbReference>
<gene>
    <name evidence="1" type="ORF">SAMN05216333_1051</name>
</gene>
<dbReference type="Proteomes" id="UP000198814">
    <property type="component" value="Unassembled WGS sequence"/>
</dbReference>
<dbReference type="EMBL" id="FODO01000005">
    <property type="protein sequence ID" value="SEO13419.1"/>
    <property type="molecule type" value="Genomic_DNA"/>
</dbReference>
<evidence type="ECO:0000313" key="1">
    <source>
        <dbReference type="EMBL" id="SEO13419.1"/>
    </source>
</evidence>
<dbReference type="InterPro" id="IPR027417">
    <property type="entry name" value="P-loop_NTPase"/>
</dbReference>
<name>A0A1H8M7T1_9PROT</name>
<evidence type="ECO:0000313" key="2">
    <source>
        <dbReference type="Proteomes" id="UP000198814"/>
    </source>
</evidence>
<proteinExistence type="predicted"/>
<dbReference type="OrthoDB" id="5618772at2"/>
<dbReference type="AlphaFoldDB" id="A0A1H8M7T1"/>
<accession>A0A1H8M7T1</accession>
<reference evidence="2" key="1">
    <citation type="submission" date="2016-10" db="EMBL/GenBank/DDBJ databases">
        <authorList>
            <person name="Varghese N."/>
            <person name="Submissions S."/>
        </authorList>
    </citation>
    <scope>NUCLEOTIDE SEQUENCE [LARGE SCALE GENOMIC DNA]</scope>
    <source>
        <strain evidence="2">Nm76</strain>
    </source>
</reference>
<sequence length="205" mass="23759">MQFQLEPFGKCKIFKDEDGNKNFACVLNDVQRVVLIPSEELYELITLRLIEKNEKPSKSRIHSIMDELKALAIQVEDKEDIKIRYTMGNDCLYINRGSGNRQIRITKDKKNGIQCVKGRRVKFRSSKYIGELDYQHNVKADFDLFWKYAPVSNENDQLLLLAFMVNACFPNNEYPILLITGAPGSGKTTLTEFILDVRNLRVVYR</sequence>
<dbReference type="Gene3D" id="3.40.50.300">
    <property type="entry name" value="P-loop containing nucleotide triphosphate hydrolases"/>
    <property type="match status" value="1"/>
</dbReference>
<keyword evidence="2" id="KW-1185">Reference proteome</keyword>
<organism evidence="1 2">
    <name type="scientific">Nitrosomonas oligotropha</name>
    <dbReference type="NCBI Taxonomy" id="42354"/>
    <lineage>
        <taxon>Bacteria</taxon>
        <taxon>Pseudomonadati</taxon>
        <taxon>Pseudomonadota</taxon>
        <taxon>Betaproteobacteria</taxon>
        <taxon>Nitrosomonadales</taxon>
        <taxon>Nitrosomonadaceae</taxon>
        <taxon>Nitrosomonas</taxon>
    </lineage>
</organism>
<dbReference type="SUPFAM" id="SSF52540">
    <property type="entry name" value="P-loop containing nucleoside triphosphate hydrolases"/>
    <property type="match status" value="1"/>
</dbReference>